<dbReference type="SUPFAM" id="SSF52540">
    <property type="entry name" value="P-loop containing nucleoside triphosphate hydrolases"/>
    <property type="match status" value="1"/>
</dbReference>
<feature type="non-terminal residue" evidence="2">
    <location>
        <position position="230"/>
    </location>
</feature>
<dbReference type="PANTHER" id="PTHR43873:SF1">
    <property type="entry name" value="COBYRINATE A,C-DIAMIDE SYNTHASE"/>
    <property type="match status" value="1"/>
</dbReference>
<dbReference type="InterPro" id="IPR002586">
    <property type="entry name" value="CobQ/CobB/MinD/ParA_Nub-bd_dom"/>
</dbReference>
<dbReference type="Pfam" id="PF01656">
    <property type="entry name" value="CbiA"/>
    <property type="match status" value="1"/>
</dbReference>
<dbReference type="Gene3D" id="3.40.50.300">
    <property type="entry name" value="P-loop containing nucleotide triphosphate hydrolases"/>
    <property type="match status" value="1"/>
</dbReference>
<keyword evidence="3" id="KW-1185">Reference proteome</keyword>
<sequence length="230" mass="23444">MQTIRSCPTLLLAAAASGQGKTTLAAGLARHHAALGRSVRIFKTGPDFLDPMILAHAAGAPVSPLDLWMVGADACRAKLYDAAGVADLILIEGVMGLFDGAPSSADLAQAFDLPVAIVLDAGAMAQTFGALALGLASYRPDLRCAGVLANRVGGLRHVAMLRASMPAHIPFLGAVPRCPDAALPSRHLGLIQAAEIPDLDARLDAAARSIAATALAQLPPPTTVTSVPLA</sequence>
<organism evidence="2 3">
    <name type="scientific">Thiocapsa imhoffii</name>
    <dbReference type="NCBI Taxonomy" id="382777"/>
    <lineage>
        <taxon>Bacteria</taxon>
        <taxon>Pseudomonadati</taxon>
        <taxon>Pseudomonadota</taxon>
        <taxon>Gammaproteobacteria</taxon>
        <taxon>Chromatiales</taxon>
        <taxon>Chromatiaceae</taxon>
        <taxon>Thiocapsa</taxon>
    </lineage>
</organism>
<dbReference type="InterPro" id="IPR027417">
    <property type="entry name" value="P-loop_NTPase"/>
</dbReference>
<protein>
    <submittedName>
        <fullName evidence="2">Cobyrinic acid a,c-diamide synthase</fullName>
    </submittedName>
</protein>
<proteinExistence type="predicted"/>
<reference evidence="2 3" key="1">
    <citation type="journal article" date="2020" name="Microorganisms">
        <title>Osmotic Adaptation and Compatible Solute Biosynthesis of Phototrophic Bacteria as Revealed from Genome Analyses.</title>
        <authorList>
            <person name="Imhoff J.F."/>
            <person name="Rahn T."/>
            <person name="Kunzel S."/>
            <person name="Keller A."/>
            <person name="Neulinger S.C."/>
        </authorList>
    </citation>
    <scope>NUCLEOTIDE SEQUENCE [LARGE SCALE GENOMIC DNA]</scope>
    <source>
        <strain evidence="2 3">DSM 21303</strain>
    </source>
</reference>
<evidence type="ECO:0000313" key="3">
    <source>
        <dbReference type="Proteomes" id="UP001138802"/>
    </source>
</evidence>
<evidence type="ECO:0000313" key="2">
    <source>
        <dbReference type="EMBL" id="MBK1645602.1"/>
    </source>
</evidence>
<dbReference type="GO" id="GO:0042242">
    <property type="term" value="F:cobyrinic acid a,c-diamide synthase activity"/>
    <property type="evidence" value="ECO:0007669"/>
    <property type="project" value="InterPro"/>
</dbReference>
<feature type="domain" description="CobQ/CobB/MinD/ParA nucleotide binding" evidence="1">
    <location>
        <begin position="12"/>
        <end position="188"/>
    </location>
</feature>
<dbReference type="InterPro" id="IPR004484">
    <property type="entry name" value="CbiA/CobB_synth"/>
</dbReference>
<gene>
    <name evidence="2" type="ORF">CKO25_13295</name>
</gene>
<evidence type="ECO:0000259" key="1">
    <source>
        <dbReference type="Pfam" id="PF01656"/>
    </source>
</evidence>
<dbReference type="Proteomes" id="UP001138802">
    <property type="component" value="Unassembled WGS sequence"/>
</dbReference>
<dbReference type="PANTHER" id="PTHR43873">
    <property type="entry name" value="COBYRINATE A,C-DIAMIDE SYNTHASE"/>
    <property type="match status" value="1"/>
</dbReference>
<comment type="caution">
    <text evidence="2">The sequence shown here is derived from an EMBL/GenBank/DDBJ whole genome shotgun (WGS) entry which is preliminary data.</text>
</comment>
<dbReference type="EMBL" id="NRSD01000013">
    <property type="protein sequence ID" value="MBK1645602.1"/>
    <property type="molecule type" value="Genomic_DNA"/>
</dbReference>
<accession>A0A9X1B991</accession>
<dbReference type="AlphaFoldDB" id="A0A9X1B991"/>
<name>A0A9X1B991_9GAMM</name>